<feature type="region of interest" description="Disordered" evidence="1">
    <location>
        <begin position="671"/>
        <end position="745"/>
    </location>
</feature>
<feature type="compositionally biased region" description="Basic and acidic residues" evidence="1">
    <location>
        <begin position="127"/>
        <end position="149"/>
    </location>
</feature>
<feature type="compositionally biased region" description="Polar residues" evidence="1">
    <location>
        <begin position="703"/>
        <end position="715"/>
    </location>
</feature>
<feature type="compositionally biased region" description="Acidic residues" evidence="1">
    <location>
        <begin position="87"/>
        <end position="103"/>
    </location>
</feature>
<evidence type="ECO:0000313" key="2">
    <source>
        <dbReference type="EMBL" id="KAG8235153.1"/>
    </source>
</evidence>
<protein>
    <recommendedName>
        <fullName evidence="4">UBA domain-containing protein</fullName>
    </recommendedName>
</protein>
<reference evidence="2" key="1">
    <citation type="submission" date="2013-04" db="EMBL/GenBank/DDBJ databases">
        <authorList>
            <person name="Qu J."/>
            <person name="Murali S.C."/>
            <person name="Bandaranaike D."/>
            <person name="Bellair M."/>
            <person name="Blankenburg K."/>
            <person name="Chao H."/>
            <person name="Dinh H."/>
            <person name="Doddapaneni H."/>
            <person name="Downs B."/>
            <person name="Dugan-Rocha S."/>
            <person name="Elkadiri S."/>
            <person name="Gnanaolivu R.D."/>
            <person name="Hernandez B."/>
            <person name="Javaid M."/>
            <person name="Jayaseelan J.C."/>
            <person name="Lee S."/>
            <person name="Li M."/>
            <person name="Ming W."/>
            <person name="Munidasa M."/>
            <person name="Muniz J."/>
            <person name="Nguyen L."/>
            <person name="Ongeri F."/>
            <person name="Osuji N."/>
            <person name="Pu L.-L."/>
            <person name="Puazo M."/>
            <person name="Qu C."/>
            <person name="Quiroz J."/>
            <person name="Raj R."/>
            <person name="Weissenberger G."/>
            <person name="Xin Y."/>
            <person name="Zou X."/>
            <person name="Han Y."/>
            <person name="Richards S."/>
            <person name="Worley K."/>
            <person name="Muzny D."/>
            <person name="Gibbs R."/>
        </authorList>
    </citation>
    <scope>NUCLEOTIDE SEQUENCE</scope>
    <source>
        <strain evidence="2">Sampled in the wild</strain>
    </source>
</reference>
<feature type="region of interest" description="Disordered" evidence="1">
    <location>
        <begin position="87"/>
        <end position="184"/>
    </location>
</feature>
<reference evidence="2" key="2">
    <citation type="submission" date="2017-10" db="EMBL/GenBank/DDBJ databases">
        <title>Ladona fulva Genome sequencing and assembly.</title>
        <authorList>
            <person name="Murali S."/>
            <person name="Richards S."/>
            <person name="Bandaranaike D."/>
            <person name="Bellair M."/>
            <person name="Blankenburg K."/>
            <person name="Chao H."/>
            <person name="Dinh H."/>
            <person name="Doddapaneni H."/>
            <person name="Dugan-Rocha S."/>
            <person name="Elkadiri S."/>
            <person name="Gnanaolivu R."/>
            <person name="Hernandez B."/>
            <person name="Skinner E."/>
            <person name="Javaid M."/>
            <person name="Lee S."/>
            <person name="Li M."/>
            <person name="Ming W."/>
            <person name="Munidasa M."/>
            <person name="Muniz J."/>
            <person name="Nguyen L."/>
            <person name="Hughes D."/>
            <person name="Osuji N."/>
            <person name="Pu L.-L."/>
            <person name="Puazo M."/>
            <person name="Qu C."/>
            <person name="Quiroz J."/>
            <person name="Raj R."/>
            <person name="Weissenberger G."/>
            <person name="Xin Y."/>
            <person name="Zou X."/>
            <person name="Han Y."/>
            <person name="Worley K."/>
            <person name="Muzny D."/>
            <person name="Gibbs R."/>
        </authorList>
    </citation>
    <scope>NUCLEOTIDE SEQUENCE</scope>
    <source>
        <strain evidence="2">Sampled in the wild</strain>
    </source>
</reference>
<feature type="compositionally biased region" description="Acidic residues" evidence="1">
    <location>
        <begin position="600"/>
        <end position="611"/>
    </location>
</feature>
<accession>A0A8K0KMW2</accession>
<proteinExistence type="predicted"/>
<organism evidence="2 3">
    <name type="scientific">Ladona fulva</name>
    <name type="common">Scarce chaser dragonfly</name>
    <name type="synonym">Libellula fulva</name>
    <dbReference type="NCBI Taxonomy" id="123851"/>
    <lineage>
        <taxon>Eukaryota</taxon>
        <taxon>Metazoa</taxon>
        <taxon>Ecdysozoa</taxon>
        <taxon>Arthropoda</taxon>
        <taxon>Hexapoda</taxon>
        <taxon>Insecta</taxon>
        <taxon>Pterygota</taxon>
        <taxon>Palaeoptera</taxon>
        <taxon>Odonata</taxon>
        <taxon>Epiprocta</taxon>
        <taxon>Anisoptera</taxon>
        <taxon>Libelluloidea</taxon>
        <taxon>Libellulidae</taxon>
        <taxon>Ladona</taxon>
    </lineage>
</organism>
<dbReference type="Gene3D" id="1.10.8.10">
    <property type="entry name" value="DNA helicase RuvA subunit, C-terminal domain"/>
    <property type="match status" value="1"/>
</dbReference>
<feature type="region of interest" description="Disordered" evidence="1">
    <location>
        <begin position="549"/>
        <end position="611"/>
    </location>
</feature>
<comment type="caution">
    <text evidence="2">The sequence shown here is derived from an EMBL/GenBank/DDBJ whole genome shotgun (WGS) entry which is preliminary data.</text>
</comment>
<feature type="compositionally biased region" description="Low complexity" evidence="1">
    <location>
        <begin position="568"/>
        <end position="587"/>
    </location>
</feature>
<dbReference type="AlphaFoldDB" id="A0A8K0KMW2"/>
<dbReference type="EMBL" id="KZ308883">
    <property type="protein sequence ID" value="KAG8235153.1"/>
    <property type="molecule type" value="Genomic_DNA"/>
</dbReference>
<evidence type="ECO:0000256" key="1">
    <source>
        <dbReference type="SAM" id="MobiDB-lite"/>
    </source>
</evidence>
<gene>
    <name evidence="2" type="ORF">J437_LFUL015193</name>
</gene>
<feature type="compositionally biased region" description="Basic and acidic residues" evidence="1">
    <location>
        <begin position="161"/>
        <end position="175"/>
    </location>
</feature>
<feature type="compositionally biased region" description="Basic and acidic residues" evidence="1">
    <location>
        <begin position="683"/>
        <end position="699"/>
    </location>
</feature>
<feature type="non-terminal residue" evidence="2">
    <location>
        <position position="1"/>
    </location>
</feature>
<feature type="compositionally biased region" description="Polar residues" evidence="1">
    <location>
        <begin position="377"/>
        <end position="399"/>
    </location>
</feature>
<evidence type="ECO:0000313" key="3">
    <source>
        <dbReference type="Proteomes" id="UP000792457"/>
    </source>
</evidence>
<dbReference type="Proteomes" id="UP000792457">
    <property type="component" value="Unassembled WGS sequence"/>
</dbReference>
<evidence type="ECO:0008006" key="4">
    <source>
        <dbReference type="Google" id="ProtNLM"/>
    </source>
</evidence>
<feature type="region of interest" description="Disordered" evidence="1">
    <location>
        <begin position="362"/>
        <end position="399"/>
    </location>
</feature>
<sequence length="766" mass="84700">MVGAMMGGQEWATLGLIRALASSKPMCQALATTPWLQLLLSMPKRSLSNAAKDGMASNMLIASEIPLPKQILSLRLLRAVLPSWQDEEEEECDFEDENEDEEHESQVTVLEIQSQEKGEKQNVNMRSSERLPEERETNENAQDKGRTEENGIEVFGEDTEANCKKISESDSDKWKPKPNRNNGKAMTRMGLLRSIFQILGRRLLLCPSDPTLLPPNQTSLGNADEVKDFKVPLTASHTSTVCEELVSLIRWLHTHYSHWRQPINQLLSSKLALAPLLLSNMQLEKCGKRLLEQDSADVWLGLQASVVAALSVVGGIDSRPRIGGTVIVDQVEEGTVGRINRRGKLCVQLHREDATVIRRISVPTSSPYTKTDESGKPYQSQQRRLSSHVTSGHGQPSDGSFSTLLPILRTPDERFKLESLPASDWMPDSWASFLALTVSSVPYRRQGKGQRWLWLDSYLVIDDGIVAKSTGINACLLRWQQLLLSAMKAGRALFPHHPLLRKIIYQQSSSSRHNGCTASNLSVMPSSPVIGKVKEGNIVKQSYSARHWKGDDQTVPLADPLNPQPGCSSSSASSSSASTPSTSRSPSPQHPAAPKCQETEEHEEDDEQGDQDEDTILLRQLLAKAIQPSVLKPMFSKEEMEAAALALSQYLASKVSYTLYQANNTVIKATSEQQEQTMLPRQDATRSAKPESKCPHSTEDQLDSSGATCQRVPNSQERRKSTRSTSKSGASKDHVRPPSPAPSPMVAQLMEMGFSRRNVEHAIRAL</sequence>
<keyword evidence="3" id="KW-1185">Reference proteome</keyword>
<name>A0A8K0KMW2_LADFU</name>